<keyword evidence="2" id="KW-1185">Reference proteome</keyword>
<dbReference type="KEGG" id="vg:65105567"/>
<sequence>MPLKIDILPRIPRENRLIRVRRITKDNIDALIWSCTYAENEVWKSIQTYGFIDWWIDNAREIARAKSKTWFIIDDDIPCLYQHSIISAYLCHNKLINKEKAVKDIIQHDNQLYYNLLYTLVGPSLVKMLDRNELDKYAVVHEATNEVRRRMMIDVSGYMICPIDEPECFVSYERWYDYDLFK</sequence>
<dbReference type="EMBL" id="AP017903">
    <property type="protein sequence ID" value="BAX03410.1"/>
    <property type="molecule type" value="Genomic_DNA"/>
</dbReference>
<dbReference type="GeneID" id="65105567"/>
<evidence type="ECO:0000313" key="1">
    <source>
        <dbReference type="EMBL" id="BAX03410.1"/>
    </source>
</evidence>
<dbReference type="Proteomes" id="UP000222295">
    <property type="component" value="Segment"/>
</dbReference>
<evidence type="ECO:0000313" key="2">
    <source>
        <dbReference type="Proteomes" id="UP000222295"/>
    </source>
</evidence>
<accession>A0A1V1FMY5</accession>
<proteinExistence type="predicted"/>
<dbReference type="RefSeq" id="YP_010088133.1">
    <property type="nucleotide sequence ID" value="NC_055706.1"/>
</dbReference>
<reference evidence="1 2" key="1">
    <citation type="journal article" date="2017" name="Microbes Environ.">
        <title>Discovery and Complete Genome Sequence of a Bacteriophage from an Obligate Intracellular Symbiont of a Cellulolytic Protist in the Termite Gut.</title>
        <authorList>
            <person name="Pramono A.K."/>
            <person name="Kuwahara H."/>
            <person name="Itoh T."/>
            <person name="Toyoda A."/>
            <person name="Yamada A."/>
            <person name="Hongoh Y."/>
        </authorList>
    </citation>
    <scope>NUCLEOTIDE SEQUENCE [LARGE SCALE GENOMIC DNA]</scope>
    <source>
        <strain evidence="1">ProJPt-Bp1</strain>
    </source>
</reference>
<protein>
    <submittedName>
        <fullName evidence="1">Uncharacterized protein</fullName>
    </submittedName>
</protein>
<name>A0A1V1FMY5_9CAUD</name>
<organism evidence="1 2">
    <name type="scientific">Azobacteroides phage ProJPt-Bp1</name>
    <dbReference type="NCBI Taxonomy" id="1920526"/>
    <lineage>
        <taxon>Viruses</taxon>
        <taxon>Duplodnaviria</taxon>
        <taxon>Heunggongvirae</taxon>
        <taxon>Uroviricota</taxon>
        <taxon>Caudoviricetes</taxon>
        <taxon>Crassvirales</taxon>
        <taxon>Suoliviridae</taxon>
        <taxon>Dechshavirus</taxon>
        <taxon>Dechshavirus japanensis</taxon>
    </lineage>
</organism>